<dbReference type="InterPro" id="IPR016169">
    <property type="entry name" value="FAD-bd_PCMH_sub2"/>
</dbReference>
<dbReference type="SUPFAM" id="SSF56176">
    <property type="entry name" value="FAD-binding/transporter-associated domain-like"/>
    <property type="match status" value="1"/>
</dbReference>
<dbReference type="SUPFAM" id="SSF55103">
    <property type="entry name" value="FAD-linked oxidases, C-terminal domain"/>
    <property type="match status" value="1"/>
</dbReference>
<dbReference type="InterPro" id="IPR036318">
    <property type="entry name" value="FAD-bd_PCMH-like_sf"/>
</dbReference>
<keyword evidence="2" id="KW-0285">Flavoprotein</keyword>
<comment type="caution">
    <text evidence="6">The sequence shown here is derived from an EMBL/GenBank/DDBJ whole genome shotgun (WGS) entry which is preliminary data.</text>
</comment>
<dbReference type="PANTHER" id="PTHR42973">
    <property type="entry name" value="BINDING OXIDOREDUCTASE, PUTATIVE (AFU_ORTHOLOGUE AFUA_1G17690)-RELATED"/>
    <property type="match status" value="1"/>
</dbReference>
<evidence type="ECO:0000313" key="6">
    <source>
        <dbReference type="EMBL" id="KAK1759943.1"/>
    </source>
</evidence>
<evidence type="ECO:0000256" key="3">
    <source>
        <dbReference type="ARBA" id="ARBA00022827"/>
    </source>
</evidence>
<keyword evidence="7" id="KW-1185">Reference proteome</keyword>
<dbReference type="Proteomes" id="UP001239445">
    <property type="component" value="Unassembled WGS sequence"/>
</dbReference>
<dbReference type="PANTHER" id="PTHR42973:SF22">
    <property type="entry name" value="FAD-BINDING PCMH-TYPE DOMAIN-CONTAINING PROTEIN-RELATED"/>
    <property type="match status" value="1"/>
</dbReference>
<keyword evidence="3" id="KW-0274">FAD</keyword>
<evidence type="ECO:0000256" key="1">
    <source>
        <dbReference type="ARBA" id="ARBA00005466"/>
    </source>
</evidence>
<dbReference type="InterPro" id="IPR006094">
    <property type="entry name" value="Oxid_FAD_bind_N"/>
</dbReference>
<sequence>MTSNTTAAIGTACCLALAAILPAGIISLPETVGYNASQQSYFLAQQREVSPACVVSPTTTDQVATIIKTIASSSSRGDCQKGSQARCPFVIRSGGHSAVPGTVNSAGGVTLDLRAFNSIQLSEDKSTVSIGVGARWGPVYRALEEHGLSVAGSRAAQVGVGGFVLGGGISYFSPRYGWSCDSLVGAEIVLADGSIVYVTDESDGELMAALRGGSGNFGVVTRVDMKTFAQPPFWGGTTVRDLSTADGHLQFLDRFVRADDEHASLIMSFATAAGYGSVLFVGTIYTKEGVENPPVFAELDALPALQPNSGRIAPMSSHADEMGSTNPDGLRQVWKVTIFKSTLPMINATYLHWKSMTDRMEAIPSLVTGGLSLHPLPPHFYNSPRSNRNSLGFEGKEGPYVMVLSTIAWTDSAADEEAQEVVDALIGGVEDEAKKRGLYDPFVYLNYAGRSQDPLAGYGPDSLARLRRVKARVDPHGLFSDPASGFKLPREV</sequence>
<evidence type="ECO:0000313" key="7">
    <source>
        <dbReference type="Proteomes" id="UP001239445"/>
    </source>
</evidence>
<reference evidence="6" key="1">
    <citation type="submission" date="2023-06" db="EMBL/GenBank/DDBJ databases">
        <title>Genome-scale phylogeny and comparative genomics of the fungal order Sordariales.</title>
        <authorList>
            <consortium name="Lawrence Berkeley National Laboratory"/>
            <person name="Hensen N."/>
            <person name="Bonometti L."/>
            <person name="Westerberg I."/>
            <person name="Brannstrom I.O."/>
            <person name="Guillou S."/>
            <person name="Cros-Aarteil S."/>
            <person name="Calhoun S."/>
            <person name="Haridas S."/>
            <person name="Kuo A."/>
            <person name="Mondo S."/>
            <person name="Pangilinan J."/>
            <person name="Riley R."/>
            <person name="Labutti K."/>
            <person name="Andreopoulos B."/>
            <person name="Lipzen A."/>
            <person name="Chen C."/>
            <person name="Yanf M."/>
            <person name="Daum C."/>
            <person name="Ng V."/>
            <person name="Clum A."/>
            <person name="Steindorff A."/>
            <person name="Ohm R."/>
            <person name="Martin F."/>
            <person name="Silar P."/>
            <person name="Natvig D."/>
            <person name="Lalanne C."/>
            <person name="Gautier V."/>
            <person name="Ament-Velasquez S.L."/>
            <person name="Kruys A."/>
            <person name="Hutchinson M.I."/>
            <person name="Powell A.J."/>
            <person name="Barry K."/>
            <person name="Miller A.N."/>
            <person name="Grigoriev I.V."/>
            <person name="Debuchy R."/>
            <person name="Gladieux P."/>
            <person name="Thoren M.H."/>
            <person name="Johannesson H."/>
        </authorList>
    </citation>
    <scope>NUCLEOTIDE SEQUENCE</scope>
    <source>
        <strain evidence="6">PSN4</strain>
    </source>
</reference>
<dbReference type="GO" id="GO:0016491">
    <property type="term" value="F:oxidoreductase activity"/>
    <property type="evidence" value="ECO:0007669"/>
    <property type="project" value="UniProtKB-KW"/>
</dbReference>
<accession>A0AAJ0FE28</accession>
<dbReference type="InterPro" id="IPR050416">
    <property type="entry name" value="FAD-linked_Oxidoreductase"/>
</dbReference>
<proteinExistence type="inferred from homology"/>
<dbReference type="Pfam" id="PF01565">
    <property type="entry name" value="FAD_binding_4"/>
    <property type="match status" value="1"/>
</dbReference>
<evidence type="ECO:0000259" key="5">
    <source>
        <dbReference type="PROSITE" id="PS51387"/>
    </source>
</evidence>
<keyword evidence="4" id="KW-0560">Oxidoreductase</keyword>
<dbReference type="PROSITE" id="PS51387">
    <property type="entry name" value="FAD_PCMH"/>
    <property type="match status" value="1"/>
</dbReference>
<evidence type="ECO:0000256" key="2">
    <source>
        <dbReference type="ARBA" id="ARBA00022630"/>
    </source>
</evidence>
<protein>
    <recommendedName>
        <fullName evidence="5">FAD-binding PCMH-type domain-containing protein</fullName>
    </recommendedName>
</protein>
<evidence type="ECO:0000256" key="4">
    <source>
        <dbReference type="ARBA" id="ARBA00023002"/>
    </source>
</evidence>
<dbReference type="AlphaFoldDB" id="A0AAJ0FE28"/>
<dbReference type="GO" id="GO:0071949">
    <property type="term" value="F:FAD binding"/>
    <property type="evidence" value="ECO:0007669"/>
    <property type="project" value="InterPro"/>
</dbReference>
<feature type="domain" description="FAD-binding PCMH-type" evidence="5">
    <location>
        <begin position="47"/>
        <end position="230"/>
    </location>
</feature>
<dbReference type="InterPro" id="IPR016166">
    <property type="entry name" value="FAD-bd_PCMH"/>
</dbReference>
<dbReference type="Gene3D" id="3.30.465.10">
    <property type="match status" value="1"/>
</dbReference>
<organism evidence="6 7">
    <name type="scientific">Echria macrotheca</name>
    <dbReference type="NCBI Taxonomy" id="438768"/>
    <lineage>
        <taxon>Eukaryota</taxon>
        <taxon>Fungi</taxon>
        <taxon>Dikarya</taxon>
        <taxon>Ascomycota</taxon>
        <taxon>Pezizomycotina</taxon>
        <taxon>Sordariomycetes</taxon>
        <taxon>Sordariomycetidae</taxon>
        <taxon>Sordariales</taxon>
        <taxon>Schizotheciaceae</taxon>
        <taxon>Echria</taxon>
    </lineage>
</organism>
<gene>
    <name evidence="6" type="ORF">QBC47DRAFT_438269</name>
</gene>
<name>A0AAJ0FE28_9PEZI</name>
<comment type="similarity">
    <text evidence="1">Belongs to the oxygen-dependent FAD-linked oxidoreductase family.</text>
</comment>
<dbReference type="EMBL" id="MU839828">
    <property type="protein sequence ID" value="KAK1759943.1"/>
    <property type="molecule type" value="Genomic_DNA"/>
</dbReference>
<dbReference type="InterPro" id="IPR016164">
    <property type="entry name" value="FAD-linked_Oxase-like_C"/>
</dbReference>